<evidence type="ECO:0000313" key="1">
    <source>
        <dbReference type="EMBL" id="KAA0145772.1"/>
    </source>
</evidence>
<evidence type="ECO:0008006" key="9">
    <source>
        <dbReference type="Google" id="ProtNLM"/>
    </source>
</evidence>
<dbReference type="Pfam" id="PF13489">
    <property type="entry name" value="Methyltransf_23"/>
    <property type="match status" value="1"/>
</dbReference>
<reference evidence="5 6" key="1">
    <citation type="submission" date="2019-07" db="EMBL/GenBank/DDBJ databases">
        <title>Genomes of Cafeteria roenbergensis.</title>
        <authorList>
            <person name="Fischer M.G."/>
            <person name="Hackl T."/>
            <person name="Roman M."/>
        </authorList>
    </citation>
    <scope>NUCLEOTIDE SEQUENCE [LARGE SCALE GENOMIC DNA]</scope>
    <source>
        <strain evidence="2 6">BVI</strain>
        <strain evidence="3 8">Cflag</strain>
        <strain evidence="4 5">E4-10P</strain>
        <strain evidence="1 7">RCC970-E3</strain>
    </source>
</reference>
<evidence type="ECO:0000313" key="8">
    <source>
        <dbReference type="Proteomes" id="UP000325113"/>
    </source>
</evidence>
<dbReference type="Gene3D" id="3.40.50.150">
    <property type="entry name" value="Vaccinia Virus protein VP39"/>
    <property type="match status" value="1"/>
</dbReference>
<dbReference type="EMBL" id="VLTN01000022">
    <property type="protein sequence ID" value="KAA0152204.1"/>
    <property type="molecule type" value="Genomic_DNA"/>
</dbReference>
<evidence type="ECO:0000313" key="6">
    <source>
        <dbReference type="Proteomes" id="UP000323011"/>
    </source>
</evidence>
<evidence type="ECO:0000313" key="5">
    <source>
        <dbReference type="Proteomes" id="UP000322899"/>
    </source>
</evidence>
<evidence type="ECO:0000313" key="4">
    <source>
        <dbReference type="EMBL" id="KAA0174824.1"/>
    </source>
</evidence>
<dbReference type="PANTHER" id="PTHR47473">
    <property type="entry name" value="BTA1P"/>
    <property type="match status" value="1"/>
</dbReference>
<accession>A0A5A8BYA9</accession>
<dbReference type="Proteomes" id="UP000323011">
    <property type="component" value="Unassembled WGS sequence"/>
</dbReference>
<dbReference type="PANTHER" id="PTHR47473:SF1">
    <property type="entry name" value="METHYLTRANSFERASE DOMAIN-CONTAINING PROTEIN"/>
    <property type="match status" value="1"/>
</dbReference>
<dbReference type="InterPro" id="IPR021829">
    <property type="entry name" value="DUF3419"/>
</dbReference>
<dbReference type="AlphaFoldDB" id="A0A5A8BYA9"/>
<comment type="caution">
    <text evidence="1">The sequence shown here is derived from an EMBL/GenBank/DDBJ whole genome shotgun (WGS) entry which is preliminary data.</text>
</comment>
<evidence type="ECO:0000313" key="3">
    <source>
        <dbReference type="EMBL" id="KAA0166023.1"/>
    </source>
</evidence>
<dbReference type="EMBL" id="VLTL01000353">
    <property type="protein sequence ID" value="KAA0145772.1"/>
    <property type="molecule type" value="Genomic_DNA"/>
</dbReference>
<evidence type="ECO:0000313" key="2">
    <source>
        <dbReference type="EMBL" id="KAA0152204.1"/>
    </source>
</evidence>
<dbReference type="EMBL" id="VLTM01000010">
    <property type="protein sequence ID" value="KAA0166023.1"/>
    <property type="molecule type" value="Genomic_DNA"/>
</dbReference>
<dbReference type="OrthoDB" id="10253390at2759"/>
<sequence length="649" mass="74839">MGIRTWFREFKEWLHDTFMYFLIGQSIIYNMSWEDPRIDQELFKFRKDKDVIVTLTSAGDQVLDYLIAAPKKIISVDLNNRQNALLELKLAGIKELTHNEFWQIFGASSGPTFRAVYPRLSKHLTAEAKAFWDSAQDLFDNKFLWSGACGNLVRYGVMVIRYVFGLDKFYTQLRECPTLAEQRELTEQNRAALDRFFAFLHFSRRLWAPFIAVPASQLDLFKGNIMSIAVYSVLENTHIAKDNYFYYGQLYGVWSPECCPRYMQPEHFAKLQANKLADRVSVRHCLLGDAIKDEEDGSITCMSLLDHMDWLSDEVVVNCWEIYRPKLADGARIFWRSFSDHQHIAPLAYLDFHQDDVTRVIRDFPDRVMMYNTTFFATVPDKFDVIHREPYCPEATLASDLSVLYNMWFKPISGDSHAKHLDSFYGGQADTYDKFRYRFLHGRWPMAVNMPTPKDAVWVDMGGGTGSNVEFFSKSIDSFKKVVVLDLCEPLLEQCRRRIAANKWGDRVVAVKGDATDEGLVGRELPKAGTVDLITFSYSLTMIPDWKKSLDIAMTLLKPGGYIAVADFTVTKEHSALTRFMWPFIFKHDHVMLRTEHTETLAAMFDQVTLHVNRGGFPYVPVLKCPWYYFVGQKPVEVAPKAGARKARA</sequence>
<dbReference type="Proteomes" id="UP000324907">
    <property type="component" value="Unassembled WGS sequence"/>
</dbReference>
<protein>
    <recommendedName>
        <fullName evidence="9">Methyltransferase domain-containing protein</fullName>
    </recommendedName>
</protein>
<dbReference type="OMA" id="WYLTLYS"/>
<evidence type="ECO:0000313" key="7">
    <source>
        <dbReference type="Proteomes" id="UP000324907"/>
    </source>
</evidence>
<proteinExistence type="predicted"/>
<name>A0A5A8BYA9_CAFRO</name>
<organism evidence="1 7">
    <name type="scientific">Cafeteria roenbergensis</name>
    <name type="common">Marine flagellate</name>
    <dbReference type="NCBI Taxonomy" id="33653"/>
    <lineage>
        <taxon>Eukaryota</taxon>
        <taxon>Sar</taxon>
        <taxon>Stramenopiles</taxon>
        <taxon>Bigyra</taxon>
        <taxon>Opalozoa</taxon>
        <taxon>Bicosoecida</taxon>
        <taxon>Cafeteriaceae</taxon>
        <taxon>Cafeteria</taxon>
    </lineage>
</organism>
<dbReference type="InterPro" id="IPR029063">
    <property type="entry name" value="SAM-dependent_MTases_sf"/>
</dbReference>
<dbReference type="EMBL" id="VLTO01000019">
    <property type="protein sequence ID" value="KAA0174824.1"/>
    <property type="molecule type" value="Genomic_DNA"/>
</dbReference>
<dbReference type="Proteomes" id="UP000325113">
    <property type="component" value="Unassembled WGS sequence"/>
</dbReference>
<dbReference type="Proteomes" id="UP000322899">
    <property type="component" value="Unassembled WGS sequence"/>
</dbReference>
<keyword evidence="6" id="KW-1185">Reference proteome</keyword>
<dbReference type="CDD" id="cd02440">
    <property type="entry name" value="AdoMet_MTases"/>
    <property type="match status" value="1"/>
</dbReference>
<dbReference type="SUPFAM" id="SSF53335">
    <property type="entry name" value="S-adenosyl-L-methionine-dependent methyltransferases"/>
    <property type="match status" value="1"/>
</dbReference>
<dbReference type="Pfam" id="PF11899">
    <property type="entry name" value="DUF3419"/>
    <property type="match status" value="1"/>
</dbReference>
<gene>
    <name evidence="4" type="ORF">FNF27_03720</name>
    <name evidence="1" type="ORF">FNF28_07802</name>
    <name evidence="2" type="ORF">FNF29_04070</name>
    <name evidence="3" type="ORF">FNF31_01636</name>
</gene>
<dbReference type="SMR" id="A0A5A8BYA9"/>